<dbReference type="AlphaFoldDB" id="A0A8D8CGS8"/>
<sequence>MASMSPPIATCHSRNLNSTDIRGESKSGPFIEFRETPSTFAAASQIRRTFPGLFGLMTTPSGRYQVRRGSNLLNSSAVALWANPFCWKSAICFRTLSYSV</sequence>
<name>A0A8D8CGS8_CULPI</name>
<organism evidence="2">
    <name type="scientific">Culex pipiens</name>
    <name type="common">House mosquito</name>
    <dbReference type="NCBI Taxonomy" id="7175"/>
    <lineage>
        <taxon>Eukaryota</taxon>
        <taxon>Metazoa</taxon>
        <taxon>Ecdysozoa</taxon>
        <taxon>Arthropoda</taxon>
        <taxon>Hexapoda</taxon>
        <taxon>Insecta</taxon>
        <taxon>Pterygota</taxon>
        <taxon>Neoptera</taxon>
        <taxon>Endopterygota</taxon>
        <taxon>Diptera</taxon>
        <taxon>Nematocera</taxon>
        <taxon>Culicoidea</taxon>
        <taxon>Culicidae</taxon>
        <taxon>Culicinae</taxon>
        <taxon>Culicini</taxon>
        <taxon>Culex</taxon>
        <taxon>Culex</taxon>
    </lineage>
</organism>
<proteinExistence type="predicted"/>
<accession>A0A8D8CGS8</accession>
<dbReference type="EMBL" id="HBUE01123931">
    <property type="protein sequence ID" value="CAG6493628.1"/>
    <property type="molecule type" value="Transcribed_RNA"/>
</dbReference>
<evidence type="ECO:0000313" key="2">
    <source>
        <dbReference type="EMBL" id="CAG6493628.1"/>
    </source>
</evidence>
<feature type="region of interest" description="Disordered" evidence="1">
    <location>
        <begin position="1"/>
        <end position="29"/>
    </location>
</feature>
<reference evidence="2" key="1">
    <citation type="submission" date="2021-05" db="EMBL/GenBank/DDBJ databases">
        <authorList>
            <person name="Alioto T."/>
            <person name="Alioto T."/>
            <person name="Gomez Garrido J."/>
        </authorList>
    </citation>
    <scope>NUCLEOTIDE SEQUENCE</scope>
</reference>
<evidence type="ECO:0000256" key="1">
    <source>
        <dbReference type="SAM" id="MobiDB-lite"/>
    </source>
</evidence>
<protein>
    <submittedName>
        <fullName evidence="2">(northern house mosquito) hypothetical protein</fullName>
    </submittedName>
</protein>